<organism evidence="13 14">
    <name type="scientific">Schistosoma mansoni</name>
    <name type="common">Blood fluke</name>
    <dbReference type="NCBI Taxonomy" id="6183"/>
    <lineage>
        <taxon>Eukaryota</taxon>
        <taxon>Metazoa</taxon>
        <taxon>Spiralia</taxon>
        <taxon>Lophotrochozoa</taxon>
        <taxon>Platyhelminthes</taxon>
        <taxon>Trematoda</taxon>
        <taxon>Digenea</taxon>
        <taxon>Strigeidida</taxon>
        <taxon>Schistosomatoidea</taxon>
        <taxon>Schistosomatidae</taxon>
        <taxon>Schistosoma</taxon>
    </lineage>
</organism>
<dbReference type="InterPro" id="IPR013783">
    <property type="entry name" value="Ig-like_fold"/>
</dbReference>
<keyword evidence="7 9" id="KW-0472">Membrane</keyword>
<dbReference type="InterPro" id="IPR016130">
    <property type="entry name" value="Tyr_Pase_AS"/>
</dbReference>
<reference evidence="14" key="2">
    <citation type="submission" date="2019-11" db="UniProtKB">
        <authorList>
            <consortium name="WormBaseParasite"/>
        </authorList>
    </citation>
    <scope>IDENTIFICATION</scope>
    <source>
        <strain evidence="14">Puerto Rican</strain>
    </source>
</reference>
<dbReference type="CDD" id="cd00047">
    <property type="entry name" value="PTPc"/>
    <property type="match status" value="1"/>
</dbReference>
<keyword evidence="6 9" id="KW-1133">Transmembrane helix</keyword>
<dbReference type="InterPro" id="IPR000387">
    <property type="entry name" value="Tyr_Pase_dom"/>
</dbReference>
<dbReference type="CDD" id="cd00063">
    <property type="entry name" value="FN3"/>
    <property type="match status" value="3"/>
</dbReference>
<evidence type="ECO:0000256" key="3">
    <source>
        <dbReference type="ARBA" id="ARBA00022729"/>
    </source>
</evidence>
<evidence type="ECO:0000259" key="10">
    <source>
        <dbReference type="PROSITE" id="PS50055"/>
    </source>
</evidence>
<dbReference type="STRING" id="6183.A0A5K4FBN9"/>
<dbReference type="SUPFAM" id="SSF52799">
    <property type="entry name" value="(Phosphotyrosine protein) phosphatases II"/>
    <property type="match status" value="1"/>
</dbReference>
<dbReference type="PANTHER" id="PTHR46957:SF3">
    <property type="entry name" value="CYTOKINE RECEPTOR"/>
    <property type="match status" value="1"/>
</dbReference>
<dbReference type="InterPro" id="IPR003595">
    <property type="entry name" value="Tyr_Pase_cat"/>
</dbReference>
<name>A0A5K4FBN9_SCHMA</name>
<dbReference type="Pfam" id="PF00041">
    <property type="entry name" value="fn3"/>
    <property type="match status" value="1"/>
</dbReference>
<dbReference type="GO" id="GO:0016020">
    <property type="term" value="C:membrane"/>
    <property type="evidence" value="ECO:0007669"/>
    <property type="project" value="UniProtKB-SubCell"/>
</dbReference>
<accession>A0A5K4FBN9</accession>
<dbReference type="InterPro" id="IPR029021">
    <property type="entry name" value="Prot-tyrosine_phosphatase-like"/>
</dbReference>
<feature type="domain" description="Tyrosine-protein phosphatase" evidence="10">
    <location>
        <begin position="1551"/>
        <end position="1841"/>
    </location>
</feature>
<dbReference type="PROSITE" id="PS50853">
    <property type="entry name" value="FN3"/>
    <property type="match status" value="4"/>
</dbReference>
<evidence type="ECO:0000256" key="8">
    <source>
        <dbReference type="ARBA" id="ARBA00023180"/>
    </source>
</evidence>
<feature type="domain" description="Fibronectin type-III" evidence="12">
    <location>
        <begin position="859"/>
        <end position="956"/>
    </location>
</feature>
<evidence type="ECO:0000256" key="7">
    <source>
        <dbReference type="ARBA" id="ARBA00023136"/>
    </source>
</evidence>
<dbReference type="PROSITE" id="PS50056">
    <property type="entry name" value="TYR_PHOSPHATASE_2"/>
    <property type="match status" value="1"/>
</dbReference>
<evidence type="ECO:0000259" key="12">
    <source>
        <dbReference type="PROSITE" id="PS50853"/>
    </source>
</evidence>
<dbReference type="PANTHER" id="PTHR46957">
    <property type="entry name" value="CYTOKINE RECEPTOR"/>
    <property type="match status" value="1"/>
</dbReference>
<dbReference type="Proteomes" id="UP000008854">
    <property type="component" value="Unassembled WGS sequence"/>
</dbReference>
<dbReference type="SMART" id="SM00404">
    <property type="entry name" value="PTPc_motif"/>
    <property type="match status" value="1"/>
</dbReference>
<dbReference type="SMART" id="SM00060">
    <property type="entry name" value="FN3"/>
    <property type="match status" value="4"/>
</dbReference>
<protein>
    <submittedName>
        <fullName evidence="14">Protein-tyrosine-phosphatase</fullName>
    </submittedName>
</protein>
<feature type="transmembrane region" description="Helical" evidence="9">
    <location>
        <begin position="1450"/>
        <end position="1474"/>
    </location>
</feature>
<keyword evidence="5" id="KW-0904">Protein phosphatase</keyword>
<keyword evidence="8" id="KW-0325">Glycoprotein</keyword>
<comment type="subcellular location">
    <subcellularLocation>
        <location evidence="1">Membrane</location>
        <topology evidence="1">Single-pass membrane protein</topology>
    </subcellularLocation>
</comment>
<dbReference type="Gene3D" id="3.90.190.10">
    <property type="entry name" value="Protein tyrosine phosphatase superfamily"/>
    <property type="match status" value="1"/>
</dbReference>
<reference evidence="13" key="1">
    <citation type="journal article" date="2012" name="PLoS Negl. Trop. Dis.">
        <title>A systematically improved high quality genome and transcriptome of the human blood fluke Schistosoma mansoni.</title>
        <authorList>
            <person name="Protasio A.V."/>
            <person name="Tsai I.J."/>
            <person name="Babbage A."/>
            <person name="Nichol S."/>
            <person name="Hunt M."/>
            <person name="Aslett M.A."/>
            <person name="De Silva N."/>
            <person name="Velarde G.S."/>
            <person name="Anderson T.J."/>
            <person name="Clark R.C."/>
            <person name="Davidson C."/>
            <person name="Dillon G.P."/>
            <person name="Holroyd N.E."/>
            <person name="LoVerde P.T."/>
            <person name="Lloyd C."/>
            <person name="McQuillan J."/>
            <person name="Oliveira G."/>
            <person name="Otto T.D."/>
            <person name="Parker-Manuel S.J."/>
            <person name="Quail M.A."/>
            <person name="Wilson R.A."/>
            <person name="Zerlotini A."/>
            <person name="Dunne D.W."/>
            <person name="Berriman M."/>
        </authorList>
    </citation>
    <scope>NUCLEOTIDE SEQUENCE [LARGE SCALE GENOMIC DNA]</scope>
    <source>
        <strain evidence="13">Puerto Rican</strain>
    </source>
</reference>
<keyword evidence="13" id="KW-1185">Reference proteome</keyword>
<dbReference type="InterPro" id="IPR000242">
    <property type="entry name" value="PTP_cat"/>
</dbReference>
<proteinExistence type="predicted"/>
<evidence type="ECO:0000256" key="5">
    <source>
        <dbReference type="ARBA" id="ARBA00022912"/>
    </source>
</evidence>
<dbReference type="SUPFAM" id="SSF49265">
    <property type="entry name" value="Fibronectin type III"/>
    <property type="match status" value="3"/>
</dbReference>
<dbReference type="PROSITE" id="PS50055">
    <property type="entry name" value="TYR_PHOSPHATASE_PTP"/>
    <property type="match status" value="1"/>
</dbReference>
<dbReference type="PRINTS" id="PR00700">
    <property type="entry name" value="PRTYPHPHTASE"/>
</dbReference>
<keyword evidence="4" id="KW-0378">Hydrolase</keyword>
<evidence type="ECO:0000259" key="11">
    <source>
        <dbReference type="PROSITE" id="PS50056"/>
    </source>
</evidence>
<keyword evidence="3" id="KW-0732">Signal</keyword>
<evidence type="ECO:0000256" key="1">
    <source>
        <dbReference type="ARBA" id="ARBA00004167"/>
    </source>
</evidence>
<evidence type="ECO:0000256" key="2">
    <source>
        <dbReference type="ARBA" id="ARBA00022692"/>
    </source>
</evidence>
<evidence type="ECO:0000313" key="14">
    <source>
        <dbReference type="WBParaSite" id="Smp_346180.1"/>
    </source>
</evidence>
<dbReference type="InterPro" id="IPR003961">
    <property type="entry name" value="FN3_dom"/>
</dbReference>
<dbReference type="SMART" id="SM00194">
    <property type="entry name" value="PTPc"/>
    <property type="match status" value="1"/>
</dbReference>
<feature type="domain" description="Fibronectin type-III" evidence="12">
    <location>
        <begin position="1060"/>
        <end position="1158"/>
    </location>
</feature>
<dbReference type="InParanoid" id="A0A5K4FBN9"/>
<feature type="domain" description="Fibronectin type-III" evidence="12">
    <location>
        <begin position="1162"/>
        <end position="1261"/>
    </location>
</feature>
<evidence type="ECO:0000256" key="9">
    <source>
        <dbReference type="SAM" id="Phobius"/>
    </source>
</evidence>
<evidence type="ECO:0000256" key="4">
    <source>
        <dbReference type="ARBA" id="ARBA00022801"/>
    </source>
</evidence>
<dbReference type="Gene3D" id="2.60.40.10">
    <property type="entry name" value="Immunoglobulins"/>
    <property type="match status" value="4"/>
</dbReference>
<evidence type="ECO:0000256" key="6">
    <source>
        <dbReference type="ARBA" id="ARBA00022989"/>
    </source>
</evidence>
<dbReference type="InterPro" id="IPR036116">
    <property type="entry name" value="FN3_sf"/>
</dbReference>
<keyword evidence="2 9" id="KW-0812">Transmembrane</keyword>
<dbReference type="InterPro" id="IPR050713">
    <property type="entry name" value="RTP_Phos/Ushers"/>
</dbReference>
<evidence type="ECO:0000313" key="13">
    <source>
        <dbReference type="Proteomes" id="UP000008854"/>
    </source>
</evidence>
<dbReference type="AlphaFoldDB" id="A0A5K4FBN9"/>
<dbReference type="GO" id="GO:0004725">
    <property type="term" value="F:protein tyrosine phosphatase activity"/>
    <property type="evidence" value="ECO:0007669"/>
    <property type="project" value="InterPro"/>
</dbReference>
<sequence>MLFVLASDIVCMNVLYPCSHFSRVKLIHLHTLMSISWHIYLILLVSNLYFESSLNVAVSASNPVGSTFNQGFTYGVTDTAPDVSTNSTITASATTNFTTTTTTTTDGFNQSKSSLNVAVSASNPVGSTFNQGFTYGVTDTAPDVSTNSTITASATTNFTTTTTTTTTDGFNQSKSSLNVAVSASNPVGSTFNQGFTYGVTDTAPDVSTNSTITASATTNFTTTTTTTTDGFNQSKSSLNVAVSASNPVGSTFNQGFTYGVTDTAPDVSTNSTITASATTNFTTTTTTTDGFNQSKSSLNVAVSASNPVGSTFNQGFTYGVTDTAPDVSTNSTITASATTNFTTTTTTTTDGFNQSKSSLNVAVSASNPVGSTFNQGFTYGVTDTAPDVSTNSTITASATTNFTTTTTTTTDGFNQSKSSLNVAVSASNPVGSTFNQGFTYGVTDTAPDVSTNSTITASATTNFTTTTTTTTTDGFNQSKSSLNVAVSASNPVGSTFNQGFTYGVTDTAPDVSTNSTITASATTNFTTTTTTTTTDGFNQSKSSLNVAVSASNPVGSTFNQGFTYGVTDTAPDVSTNSTITASATTNFTTTTTTTTTDGFNQSKSSLNVAVSASNPVGSTFNQGFTYGVTDTAPDVSTNSTITASATTNFTTTTTTTTDGFNQSKSSLNVAVSASNPVGSTFNQGFTYGVTDTAPDVSTNSTITASATTNFTTTTTTTTTDGFNQSKSSLNVAVSASNPVGSTFNQGFTYGVTDTAPDVSTNSTITASATTNFTTTTTTTTTDGFNQSKSSLNVAVSASNPVGSTFNQGFTYGVTDTAPDVSTNSTITASATTNFTTTTTTTTTDGFNQSIQLLNTGIHTPKLIQISNITSTSFVIIWPVVKTNGSQFRVSTYEILLNSQRQSLLLIKNISSEVFREKIENLTACTIYTIQMRLVIKQYETVCSEWSKPLTVFTSISTPNPPVNVTFIETRSTQLRVVWMPPEENSAFNINCFLVYIHPTFTVFGHFQKFNICHSNVCDIKSLCPGVNYTVYVESFDSTYGIRSLPSNYITAVAYPDRPIKPENVTVTNIKPNQFTIRWNEIKKDLTFTNICCSLYVRPTLNINDNFNQFNICNGKSEFTVTSLLPRTNYTVYLKSFNTKYGIYSNATKSFLIYTTYPPCIQPPVNLTISEINIYGFTVHWDNALEDHLFDNNNNNYYYVFIKPLHNHTNKPIQFNAGQSATSFRIFSLSPDTWYSVSVQCIDTTYHISIKSEEIFVHTYSETVERDSLNHLTNLILHVPPEQQTTHIKQDSMIILYLPLSRLNYFISTVYVVSLVIKPTRESHDDEIICSEGCTRKMHYNDITDIYLVESTYKNRHNKKNGSWEILIHSRLILSQARARRSMDYRMNESYLYSDKYFIIGENGVCLYNSHECNGPLKPATQYSIQLRTYTEYGYTTSKIIHGHTLTDTTIILITCCILWSLFILAISSFGLLYYRLIERSIIPKNNDIHNNNARRKINSKTIFNGDIYSQNIMNRTQLSNLCTPIEWPTPVTTSKFMAQYENYSKDSFAALKVQYQLIISNSQFLIQSDMLSQEIGQRNTNKRLNRFSDILPYDQTRVKLKPLQKTKQDHDYVNASFIYEIIPCTSVYTHPVLNRNKIAYIASQAPLESTVGDFWRMILDQNITIIVMLTKLYEDNISKCCQYWPNDIHESLTFQSDYLKLEVTLLSEEDHHIYILRKLYITSINYQSNNPENSKYVVQFHMMTWPDFDVPKLSEFQTLMKDYRELKCGESYRYSPTLVHCTAGVGRTGTFIVADLLQIYKESNCVYYDIPGIILQMRRCRPSMVQKVAQYIFLHQFANTLFR</sequence>
<dbReference type="Pfam" id="PF00102">
    <property type="entry name" value="Y_phosphatase"/>
    <property type="match status" value="1"/>
</dbReference>
<feature type="domain" description="Fibronectin type-III" evidence="12">
    <location>
        <begin position="960"/>
        <end position="1056"/>
    </location>
</feature>
<dbReference type="PROSITE" id="PS00383">
    <property type="entry name" value="TYR_PHOSPHATASE_1"/>
    <property type="match status" value="1"/>
</dbReference>
<feature type="domain" description="Tyrosine specific protein phosphatases" evidence="11">
    <location>
        <begin position="1754"/>
        <end position="1832"/>
    </location>
</feature>
<dbReference type="WBParaSite" id="Smp_346180.1">
    <property type="protein sequence ID" value="Smp_346180.1"/>
    <property type="gene ID" value="Smp_346180"/>
</dbReference>